<feature type="transmembrane region" description="Helical" evidence="1">
    <location>
        <begin position="215"/>
        <end position="234"/>
    </location>
</feature>
<feature type="transmembrane region" description="Helical" evidence="1">
    <location>
        <begin position="182"/>
        <end position="203"/>
    </location>
</feature>
<evidence type="ECO:0008006" key="4">
    <source>
        <dbReference type="Google" id="ProtNLM"/>
    </source>
</evidence>
<keyword evidence="3" id="KW-1185">Reference proteome</keyword>
<feature type="transmembrane region" description="Helical" evidence="1">
    <location>
        <begin position="16"/>
        <end position="35"/>
    </location>
</feature>
<dbReference type="AlphaFoldDB" id="A0A4R5NAL5"/>
<dbReference type="Proteomes" id="UP000295681">
    <property type="component" value="Unassembled WGS sequence"/>
</dbReference>
<comment type="caution">
    <text evidence="2">The sequence shown here is derived from an EMBL/GenBank/DDBJ whole genome shotgun (WGS) entry which is preliminary data.</text>
</comment>
<evidence type="ECO:0000313" key="3">
    <source>
        <dbReference type="Proteomes" id="UP000295681"/>
    </source>
</evidence>
<feature type="transmembrane region" description="Helical" evidence="1">
    <location>
        <begin position="126"/>
        <end position="151"/>
    </location>
</feature>
<sequence>MIQIIQLKEVLRNKRFLLFTIFIPIVWYVMMTLTAKSGHFFTDTYGYIWFMASCLMGVAGNSIVTFSKRMNNGRRYYVLQSKISHYTLWRFGLDQLVVQIVLNAMICLVVVICGIVLQTLLIDTHLLLAILLVTTLGIYFSIIGFSLGLLLSGPVLDAIGFPIMIVIAILIVPFSTIAHDGFVQIISTIQMIFPGYHLYRILLNLISGVSIQKPILYFFVSMIGTSLPFIWLTWLRVIKKTNALTV</sequence>
<dbReference type="STRING" id="907931.GCA_000165675_01373"/>
<accession>A0A4R5NAL5</accession>
<feature type="transmembrane region" description="Helical" evidence="1">
    <location>
        <begin position="96"/>
        <end position="120"/>
    </location>
</feature>
<protein>
    <recommendedName>
        <fullName evidence="4">ABC-2 type transporter domain-containing protein</fullName>
    </recommendedName>
</protein>
<feature type="transmembrane region" description="Helical" evidence="1">
    <location>
        <begin position="158"/>
        <end position="176"/>
    </location>
</feature>
<reference evidence="2 3" key="1">
    <citation type="journal article" date="2019" name="Appl. Microbiol. Biotechnol.">
        <title>Uncovering carbohydrate metabolism through a genotype-phenotype association study of 56 lactic acid bacteria genomes.</title>
        <authorList>
            <person name="Buron-Moles G."/>
            <person name="Chailyan A."/>
            <person name="Dolejs I."/>
            <person name="Forster J."/>
            <person name="Miks M.H."/>
        </authorList>
    </citation>
    <scope>NUCLEOTIDE SEQUENCE [LARGE SCALE GENOMIC DNA]</scope>
    <source>
        <strain evidence="2 3">ATCC 700006</strain>
    </source>
</reference>
<feature type="transmembrane region" description="Helical" evidence="1">
    <location>
        <begin position="47"/>
        <end position="66"/>
    </location>
</feature>
<evidence type="ECO:0000313" key="2">
    <source>
        <dbReference type="EMBL" id="TDG69546.1"/>
    </source>
</evidence>
<keyword evidence="1" id="KW-0472">Membrane</keyword>
<evidence type="ECO:0000256" key="1">
    <source>
        <dbReference type="SAM" id="Phobius"/>
    </source>
</evidence>
<keyword evidence="1" id="KW-1133">Transmembrane helix</keyword>
<gene>
    <name evidence="2" type="ORF">C5L23_001008</name>
</gene>
<keyword evidence="1" id="KW-0812">Transmembrane</keyword>
<dbReference type="EMBL" id="PUFI01000005">
    <property type="protein sequence ID" value="TDG69546.1"/>
    <property type="molecule type" value="Genomic_DNA"/>
</dbReference>
<name>A0A4R5NAL5_9LACO</name>
<dbReference type="RefSeq" id="WP_133264183.1">
    <property type="nucleotide sequence ID" value="NZ_JAGYGP010000001.1"/>
</dbReference>
<proteinExistence type="predicted"/>
<organism evidence="2 3">
    <name type="scientific">Leuconostoc fallax</name>
    <dbReference type="NCBI Taxonomy" id="1251"/>
    <lineage>
        <taxon>Bacteria</taxon>
        <taxon>Bacillati</taxon>
        <taxon>Bacillota</taxon>
        <taxon>Bacilli</taxon>
        <taxon>Lactobacillales</taxon>
        <taxon>Lactobacillaceae</taxon>
        <taxon>Leuconostoc</taxon>
    </lineage>
</organism>